<protein>
    <submittedName>
        <fullName evidence="1">YolD-like family protein</fullName>
    </submittedName>
</protein>
<dbReference type="Proteomes" id="UP001151071">
    <property type="component" value="Unassembled WGS sequence"/>
</dbReference>
<reference evidence="1" key="1">
    <citation type="submission" date="2022-12" db="EMBL/GenBank/DDBJ databases">
        <title>Draft genome sequence of the thermophilic strain Brevibacillus thermoruber HT42, isolated from Los Humeros, Puebla, Mexico, with biotechnological potential.</title>
        <authorList>
            <person name="Lara Sanchez J."/>
            <person name="Solis Palacios R."/>
            <person name="Bustos Baena A.S."/>
            <person name="Ruz Baez A.E."/>
            <person name="Espinosa Luna G."/>
            <person name="Oliart Ros R.M."/>
        </authorList>
    </citation>
    <scope>NUCLEOTIDE SEQUENCE</scope>
    <source>
        <strain evidence="1">HT42</strain>
    </source>
</reference>
<gene>
    <name evidence="1" type="ORF">O3V59_05170</name>
</gene>
<comment type="caution">
    <text evidence="1">The sequence shown here is derived from an EMBL/GenBank/DDBJ whole genome shotgun (WGS) entry which is preliminary data.</text>
</comment>
<sequence>MREKRVSKKDNLFAASRFVLPEHREMYLRIKAEERRYIPPELDEEQLAAVSERIWEAFQTGGVVSLTYYDGEAARRLSGRVVHIDPASRQLKLKSGEKTLRIPFARLLDAELTAIS</sequence>
<dbReference type="EMBL" id="JAPYYP010000004">
    <property type="protein sequence ID" value="MDA5107743.1"/>
    <property type="molecule type" value="Genomic_DNA"/>
</dbReference>
<dbReference type="InterPro" id="IPR014962">
    <property type="entry name" value="YolD"/>
</dbReference>
<evidence type="ECO:0000313" key="2">
    <source>
        <dbReference type="Proteomes" id="UP001151071"/>
    </source>
</evidence>
<proteinExistence type="predicted"/>
<organism evidence="1 2">
    <name type="scientific">Brevibacillus thermoruber</name>
    <dbReference type="NCBI Taxonomy" id="33942"/>
    <lineage>
        <taxon>Bacteria</taxon>
        <taxon>Bacillati</taxon>
        <taxon>Bacillota</taxon>
        <taxon>Bacilli</taxon>
        <taxon>Bacillales</taxon>
        <taxon>Paenibacillaceae</taxon>
        <taxon>Brevibacillus</taxon>
    </lineage>
</organism>
<evidence type="ECO:0000313" key="1">
    <source>
        <dbReference type="EMBL" id="MDA5107743.1"/>
    </source>
</evidence>
<dbReference type="Pfam" id="PF08863">
    <property type="entry name" value="YolD"/>
    <property type="match status" value="1"/>
</dbReference>
<accession>A0A9X3TNQ5</accession>
<dbReference type="RefSeq" id="WP_035294940.1">
    <property type="nucleotide sequence ID" value="NZ_JAPYYP010000004.1"/>
</dbReference>
<dbReference type="AlphaFoldDB" id="A0A9X3TNQ5"/>
<keyword evidence="2" id="KW-1185">Reference proteome</keyword>
<name>A0A9X3TNQ5_9BACL</name>